<evidence type="ECO:0000256" key="5">
    <source>
        <dbReference type="ARBA" id="ARBA00038167"/>
    </source>
</evidence>
<dbReference type="FunCoup" id="G8Y9M2">
    <property type="interactions" value="821"/>
</dbReference>
<evidence type="ECO:0000256" key="4">
    <source>
        <dbReference type="ARBA" id="ARBA00023034"/>
    </source>
</evidence>
<protein>
    <recommendedName>
        <fullName evidence="6">Trafficking protein particle complex subunit</fullName>
    </recommendedName>
</protein>
<dbReference type="OrthoDB" id="3364529at2759"/>
<evidence type="ECO:0000313" key="8">
    <source>
        <dbReference type="EMBL" id="CCE84286.1"/>
    </source>
</evidence>
<evidence type="ECO:0000313" key="7">
    <source>
        <dbReference type="EMBL" id="CCE83255.1"/>
    </source>
</evidence>
<dbReference type="InParanoid" id="G8Y9M2"/>
<evidence type="ECO:0000256" key="2">
    <source>
        <dbReference type="ARBA" id="ARBA00022824"/>
    </source>
</evidence>
<keyword evidence="4 6" id="KW-0333">Golgi apparatus</keyword>
<dbReference type="STRING" id="559304.G8Y9M2"/>
<organism evidence="7 9">
    <name type="scientific">Pichia sorbitophila (strain ATCC MYA-4447 / BCRC 22081 / CBS 7064 / NBRC 10061 / NRRL Y-12695)</name>
    <name type="common">Hybrid yeast</name>
    <dbReference type="NCBI Taxonomy" id="559304"/>
    <lineage>
        <taxon>Eukaryota</taxon>
        <taxon>Fungi</taxon>
        <taxon>Dikarya</taxon>
        <taxon>Ascomycota</taxon>
        <taxon>Saccharomycotina</taxon>
        <taxon>Pichiomycetes</taxon>
        <taxon>Debaryomycetaceae</taxon>
        <taxon>Millerozyma</taxon>
    </lineage>
</organism>
<dbReference type="GO" id="GO:0006888">
    <property type="term" value="P:endoplasmic reticulum to Golgi vesicle-mediated transport"/>
    <property type="evidence" value="ECO:0007669"/>
    <property type="project" value="UniProtKB-UniRule"/>
</dbReference>
<dbReference type="AlphaFoldDB" id="G8Y9M2"/>
<dbReference type="HOGENOM" id="CLU_053380_4_0_1"/>
<keyword evidence="2 6" id="KW-0256">Endoplasmic reticulum</keyword>
<dbReference type="Proteomes" id="UP000005222">
    <property type="component" value="Chromosome L"/>
</dbReference>
<dbReference type="SMART" id="SM01399">
    <property type="entry name" value="Sybindin"/>
    <property type="match status" value="1"/>
</dbReference>
<evidence type="ECO:0000256" key="6">
    <source>
        <dbReference type="RuleBase" id="RU366065"/>
    </source>
</evidence>
<gene>
    <name evidence="7" type="primary">Piso0_003827</name>
    <name evidence="7" type="ORF">GNLVRS01_PISO0K03442g</name>
    <name evidence="8" type="ORF">GNLVRS01_PISO0L03443g</name>
</gene>
<proteinExistence type="inferred from homology"/>
<dbReference type="EMBL" id="FO082048">
    <property type="protein sequence ID" value="CCE84286.1"/>
    <property type="molecule type" value="Genomic_DNA"/>
</dbReference>
<dbReference type="PANTHER" id="PTHR23249">
    <property type="entry name" value="TRAFFICKING PROTEIN PARTICLE COMPLEX SUBUNIT"/>
    <property type="match status" value="1"/>
</dbReference>
<dbReference type="InterPro" id="IPR011012">
    <property type="entry name" value="Longin-like_dom_sf"/>
</dbReference>
<dbReference type="GO" id="GO:0005783">
    <property type="term" value="C:endoplasmic reticulum"/>
    <property type="evidence" value="ECO:0007669"/>
    <property type="project" value="UniProtKB-SubCell"/>
</dbReference>
<reference evidence="7" key="1">
    <citation type="submission" date="2011-10" db="EMBL/GenBank/DDBJ databases">
        <authorList>
            <person name="Genoscope - CEA"/>
        </authorList>
    </citation>
    <scope>NUCLEOTIDE SEQUENCE</scope>
</reference>
<dbReference type="InterPro" id="IPR007233">
    <property type="entry name" value="TRAPPC"/>
</dbReference>
<comment type="similarity">
    <text evidence="5">Belongs to the TRAPP small subunits family. BET5 subfamily.</text>
</comment>
<dbReference type="GO" id="GO:0005794">
    <property type="term" value="C:Golgi apparatus"/>
    <property type="evidence" value="ECO:0007669"/>
    <property type="project" value="UniProtKB-SubCell"/>
</dbReference>
<reference evidence="9" key="2">
    <citation type="journal article" date="2012" name="G3 (Bethesda)">
        <title>Pichia sorbitophila, an interspecies yeast hybrid reveals early steps of genome resolution following polyploidization.</title>
        <authorList>
            <person name="Leh Louis V."/>
            <person name="Despons L."/>
            <person name="Friedrich A."/>
            <person name="Martin T."/>
            <person name="Durrens P."/>
            <person name="Casaregola S."/>
            <person name="Neuveglise C."/>
            <person name="Fairhead C."/>
            <person name="Marck C."/>
            <person name="Cruz J.A."/>
            <person name="Straub M.L."/>
            <person name="Kugler V."/>
            <person name="Sacerdot C."/>
            <person name="Uzunov Z."/>
            <person name="Thierry A."/>
            <person name="Weiss S."/>
            <person name="Bleykasten C."/>
            <person name="De Montigny J."/>
            <person name="Jacques N."/>
            <person name="Jung P."/>
            <person name="Lemaire M."/>
            <person name="Mallet S."/>
            <person name="Morel G."/>
            <person name="Richard G.F."/>
            <person name="Sarkar A."/>
            <person name="Savel G."/>
            <person name="Schacherer J."/>
            <person name="Seret M.L."/>
            <person name="Talla E."/>
            <person name="Samson G."/>
            <person name="Jubin C."/>
            <person name="Poulain J."/>
            <person name="Vacherie B."/>
            <person name="Barbe V."/>
            <person name="Pelletier E."/>
            <person name="Sherman D.J."/>
            <person name="Westhof E."/>
            <person name="Weissenbach J."/>
            <person name="Baret P.V."/>
            <person name="Wincker P."/>
            <person name="Gaillardin C."/>
            <person name="Dujon B."/>
            <person name="Souciet J.L."/>
        </authorList>
    </citation>
    <scope>NUCLEOTIDE SEQUENCE [LARGE SCALE GENOMIC DNA]</scope>
    <source>
        <strain evidence="9">ATCC MYA-4447 / BCRC 22081 / CBS 7064 / NBRC 10061 / NRRL Y-12695</strain>
    </source>
</reference>
<dbReference type="Gene3D" id="3.30.450.70">
    <property type="match status" value="1"/>
</dbReference>
<dbReference type="Pfam" id="PF04099">
    <property type="entry name" value="Sybindin"/>
    <property type="match status" value="1"/>
</dbReference>
<evidence type="ECO:0000313" key="9">
    <source>
        <dbReference type="Proteomes" id="UP000005222"/>
    </source>
</evidence>
<keyword evidence="1 6" id="KW-0813">Transport</keyword>
<dbReference type="Proteomes" id="UP000005222">
    <property type="component" value="Chromosome K"/>
</dbReference>
<comment type="subunit">
    <text evidence="6">Part of the multisubunit transport protein particle (TRAPP) complex.</text>
</comment>
<dbReference type="EMBL" id="FO082049">
    <property type="protein sequence ID" value="CCE83255.1"/>
    <property type="molecule type" value="Genomic_DNA"/>
</dbReference>
<keyword evidence="3 6" id="KW-0931">ER-Golgi transport</keyword>
<dbReference type="PANTHER" id="PTHR23249:SF16">
    <property type="entry name" value="TRAFFICKING PROTEIN PARTICLE COMPLEX SUBUNIT 1"/>
    <property type="match status" value="1"/>
</dbReference>
<name>G8Y9M2_PICSO</name>
<sequence>MTLHSFYIFDRHCRCVYSREYTQGSDGGSTNRSNESDTAKLMFGMLYSLKNIASKLGDKEARNNLKSLSTGKFRLHLFETATGLRFVIVSDPAIDNLQSVLWELYSNYYVRNVAQNALSPVDFACDELLANPKFVSETDRFLSSLPVFR</sequence>
<evidence type="ECO:0000256" key="1">
    <source>
        <dbReference type="ARBA" id="ARBA00022448"/>
    </source>
</evidence>
<comment type="subcellular location">
    <subcellularLocation>
        <location evidence="6">Endoplasmic reticulum</location>
    </subcellularLocation>
    <subcellularLocation>
        <location evidence="6">Golgi apparatus</location>
        <location evidence="6">cis-Golgi network</location>
    </subcellularLocation>
</comment>
<dbReference type="GO" id="GO:0030008">
    <property type="term" value="C:TRAPP complex"/>
    <property type="evidence" value="ECO:0007669"/>
    <property type="project" value="UniProtKB-UniRule"/>
</dbReference>
<dbReference type="CDD" id="cd14855">
    <property type="entry name" value="TRAPPC1_MUM2"/>
    <property type="match status" value="1"/>
</dbReference>
<evidence type="ECO:0000256" key="3">
    <source>
        <dbReference type="ARBA" id="ARBA00022892"/>
    </source>
</evidence>
<keyword evidence="9" id="KW-1185">Reference proteome</keyword>
<accession>G8Y9M2</accession>
<dbReference type="eggNOG" id="KOG3368">
    <property type="taxonomic scope" value="Eukaryota"/>
</dbReference>
<dbReference type="OMA" id="FENTINH"/>
<dbReference type="SUPFAM" id="SSF64356">
    <property type="entry name" value="SNARE-like"/>
    <property type="match status" value="1"/>
</dbReference>